<dbReference type="InterPro" id="IPR003006">
    <property type="entry name" value="Ig/MHC_CS"/>
</dbReference>
<accession>A0A7J8KB25</accession>
<organism evidence="2 3">
    <name type="scientific">Rousettus aegyptiacus</name>
    <name type="common">Egyptian fruit bat</name>
    <name type="synonym">Pteropus aegyptiacus</name>
    <dbReference type="NCBI Taxonomy" id="9407"/>
    <lineage>
        <taxon>Eukaryota</taxon>
        <taxon>Metazoa</taxon>
        <taxon>Chordata</taxon>
        <taxon>Craniata</taxon>
        <taxon>Vertebrata</taxon>
        <taxon>Euteleostomi</taxon>
        <taxon>Mammalia</taxon>
        <taxon>Eutheria</taxon>
        <taxon>Laurasiatheria</taxon>
        <taxon>Chiroptera</taxon>
        <taxon>Yinpterochiroptera</taxon>
        <taxon>Pteropodoidea</taxon>
        <taxon>Pteropodidae</taxon>
        <taxon>Rousettinae</taxon>
        <taxon>Rousettus</taxon>
    </lineage>
</organism>
<keyword evidence="3" id="KW-1185">Reference proteome</keyword>
<dbReference type="InterPro" id="IPR050160">
    <property type="entry name" value="MHC/Immunoglobulin"/>
</dbReference>
<gene>
    <name evidence="2" type="ORF">HJG63_007916</name>
</gene>
<evidence type="ECO:0000259" key="1">
    <source>
        <dbReference type="Pfam" id="PF07654"/>
    </source>
</evidence>
<dbReference type="Pfam" id="PF07654">
    <property type="entry name" value="C1-set"/>
    <property type="match status" value="1"/>
</dbReference>
<dbReference type="EMBL" id="JACASE010000001">
    <property type="protein sequence ID" value="KAF6506076.1"/>
    <property type="molecule type" value="Genomic_DNA"/>
</dbReference>
<dbReference type="Proteomes" id="UP000593571">
    <property type="component" value="Unassembled WGS sequence"/>
</dbReference>
<dbReference type="Gene3D" id="2.60.40.10">
    <property type="entry name" value="Immunoglobulins"/>
    <property type="match status" value="1"/>
</dbReference>
<dbReference type="PROSITE" id="PS00290">
    <property type="entry name" value="IG_MHC"/>
    <property type="match status" value="1"/>
</dbReference>
<name>A0A7J8KB25_ROUAE</name>
<dbReference type="InterPro" id="IPR036179">
    <property type="entry name" value="Ig-like_dom_sf"/>
</dbReference>
<dbReference type="AlphaFoldDB" id="A0A7J8KB25"/>
<evidence type="ECO:0000313" key="3">
    <source>
        <dbReference type="Proteomes" id="UP000593571"/>
    </source>
</evidence>
<comment type="caution">
    <text evidence="2">The sequence shown here is derived from an EMBL/GenBank/DDBJ whole genome shotgun (WGS) entry which is preliminary data.</text>
</comment>
<protein>
    <recommendedName>
        <fullName evidence="1">Immunoglobulin C1-set domain-containing protein</fullName>
    </recommendedName>
</protein>
<dbReference type="PANTHER" id="PTHR19944:SF99">
    <property type="entry name" value="HLA CLASS II HISTOCOMPATIBILITY ANTIGEN, DRB1 BETA CHAIN"/>
    <property type="match status" value="1"/>
</dbReference>
<dbReference type="SUPFAM" id="SSF48726">
    <property type="entry name" value="Immunoglobulin"/>
    <property type="match status" value="1"/>
</dbReference>
<proteinExistence type="predicted"/>
<evidence type="ECO:0000313" key="2">
    <source>
        <dbReference type="EMBL" id="KAF6506076.1"/>
    </source>
</evidence>
<dbReference type="PANTHER" id="PTHR19944">
    <property type="entry name" value="MHC CLASS II-RELATED"/>
    <property type="match status" value="1"/>
</dbReference>
<reference evidence="2 3" key="1">
    <citation type="journal article" date="2020" name="Nature">
        <title>Six reference-quality genomes reveal evolution of bat adaptations.</title>
        <authorList>
            <person name="Jebb D."/>
            <person name="Huang Z."/>
            <person name="Pippel M."/>
            <person name="Hughes G.M."/>
            <person name="Lavrichenko K."/>
            <person name="Devanna P."/>
            <person name="Winkler S."/>
            <person name="Jermiin L.S."/>
            <person name="Skirmuntt E.C."/>
            <person name="Katzourakis A."/>
            <person name="Burkitt-Gray L."/>
            <person name="Ray D.A."/>
            <person name="Sullivan K.A.M."/>
            <person name="Roscito J.G."/>
            <person name="Kirilenko B.M."/>
            <person name="Davalos L.M."/>
            <person name="Corthals A.P."/>
            <person name="Power M.L."/>
            <person name="Jones G."/>
            <person name="Ransome R.D."/>
            <person name="Dechmann D.K.N."/>
            <person name="Locatelli A.G."/>
            <person name="Puechmaille S.J."/>
            <person name="Fedrigo O."/>
            <person name="Jarvis E.D."/>
            <person name="Hiller M."/>
            <person name="Vernes S.C."/>
            <person name="Myers E.W."/>
            <person name="Teeling E.C."/>
        </authorList>
    </citation>
    <scope>NUCLEOTIDE SEQUENCE [LARGE SCALE GENOMIC DNA]</scope>
    <source>
        <strain evidence="2">MRouAeg1</strain>
        <tissue evidence="2">Muscle</tissue>
    </source>
</reference>
<dbReference type="InterPro" id="IPR013783">
    <property type="entry name" value="Ig-like_fold"/>
</dbReference>
<sequence>MEQKRAAVHAVCRLNYGIIDSFAGQRRGLIHNGDWTFQILVMLETVPQSVEVYTCQVQHPSQTRIRKDTLNFSQQEMPFNSLLETCSVSLEKNVEVTRQETEIMGKTLGLTSDQAVCSKAASLHLRKGLLSKAALAQGDDS</sequence>
<dbReference type="InterPro" id="IPR003597">
    <property type="entry name" value="Ig_C1-set"/>
</dbReference>
<feature type="domain" description="Immunoglobulin C1-set" evidence="1">
    <location>
        <begin position="29"/>
        <end position="61"/>
    </location>
</feature>